<feature type="chain" id="PRO_5032483510" description="PepSY domain-containing protein" evidence="1">
    <location>
        <begin position="24"/>
        <end position="86"/>
    </location>
</feature>
<evidence type="ECO:0000313" key="3">
    <source>
        <dbReference type="EMBL" id="MBB6093590.1"/>
    </source>
</evidence>
<organism evidence="3 4">
    <name type="scientific">Povalibacter uvarum</name>
    <dbReference type="NCBI Taxonomy" id="732238"/>
    <lineage>
        <taxon>Bacteria</taxon>
        <taxon>Pseudomonadati</taxon>
        <taxon>Pseudomonadota</taxon>
        <taxon>Gammaproteobacteria</taxon>
        <taxon>Steroidobacterales</taxon>
        <taxon>Steroidobacteraceae</taxon>
        <taxon>Povalibacter</taxon>
    </lineage>
</organism>
<keyword evidence="4" id="KW-1185">Reference proteome</keyword>
<dbReference type="AlphaFoldDB" id="A0A841HMT9"/>
<gene>
    <name evidence="3" type="ORF">HNQ60_002471</name>
</gene>
<evidence type="ECO:0000256" key="1">
    <source>
        <dbReference type="SAM" id="SignalP"/>
    </source>
</evidence>
<name>A0A841HMT9_9GAMM</name>
<evidence type="ECO:0000259" key="2">
    <source>
        <dbReference type="Pfam" id="PF13670"/>
    </source>
</evidence>
<reference evidence="3 4" key="1">
    <citation type="submission" date="2020-08" db="EMBL/GenBank/DDBJ databases">
        <title>Genomic Encyclopedia of Type Strains, Phase IV (KMG-IV): sequencing the most valuable type-strain genomes for metagenomic binning, comparative biology and taxonomic classification.</title>
        <authorList>
            <person name="Goeker M."/>
        </authorList>
    </citation>
    <scope>NUCLEOTIDE SEQUENCE [LARGE SCALE GENOMIC DNA]</scope>
    <source>
        <strain evidence="3 4">DSM 26723</strain>
    </source>
</reference>
<sequence>MNRFKVPVLAAILAVLSGAAVLAAETTPNLLSLGDLEQRMTAQGITIKEIELKQLVAEIEGKDAQGRKVELVVDRRSGEVLARKPD</sequence>
<dbReference type="EMBL" id="JACHHZ010000003">
    <property type="protein sequence ID" value="MBB6093590.1"/>
    <property type="molecule type" value="Genomic_DNA"/>
</dbReference>
<dbReference type="InterPro" id="IPR025711">
    <property type="entry name" value="PepSY"/>
</dbReference>
<feature type="domain" description="PepSY" evidence="2">
    <location>
        <begin position="10"/>
        <end position="84"/>
    </location>
</feature>
<proteinExistence type="predicted"/>
<dbReference type="Pfam" id="PF13670">
    <property type="entry name" value="PepSY_2"/>
    <property type="match status" value="1"/>
</dbReference>
<accession>A0A841HMT9</accession>
<comment type="caution">
    <text evidence="3">The sequence shown here is derived from an EMBL/GenBank/DDBJ whole genome shotgun (WGS) entry which is preliminary data.</text>
</comment>
<feature type="signal peptide" evidence="1">
    <location>
        <begin position="1"/>
        <end position="23"/>
    </location>
</feature>
<protein>
    <recommendedName>
        <fullName evidence="2">PepSY domain-containing protein</fullName>
    </recommendedName>
</protein>
<dbReference type="RefSeq" id="WP_184332149.1">
    <property type="nucleotide sequence ID" value="NZ_JACHHZ010000003.1"/>
</dbReference>
<keyword evidence="1" id="KW-0732">Signal</keyword>
<dbReference type="Proteomes" id="UP000588068">
    <property type="component" value="Unassembled WGS sequence"/>
</dbReference>
<evidence type="ECO:0000313" key="4">
    <source>
        <dbReference type="Proteomes" id="UP000588068"/>
    </source>
</evidence>